<evidence type="ECO:0000313" key="1">
    <source>
        <dbReference type="EMBL" id="CAB4171882.1"/>
    </source>
</evidence>
<proteinExistence type="predicted"/>
<organism evidence="1">
    <name type="scientific">uncultured Caudovirales phage</name>
    <dbReference type="NCBI Taxonomy" id="2100421"/>
    <lineage>
        <taxon>Viruses</taxon>
        <taxon>Duplodnaviria</taxon>
        <taxon>Heunggongvirae</taxon>
        <taxon>Uroviricota</taxon>
        <taxon>Caudoviricetes</taxon>
        <taxon>Peduoviridae</taxon>
        <taxon>Maltschvirus</taxon>
        <taxon>Maltschvirus maltsch</taxon>
    </lineage>
</organism>
<protein>
    <submittedName>
        <fullName evidence="1">Uncharacterized protein</fullName>
    </submittedName>
</protein>
<dbReference type="Pfam" id="PF24175">
    <property type="entry name" value="SU10_adaptor"/>
    <property type="match status" value="1"/>
</dbReference>
<name>A0A6J5PL76_9CAUD</name>
<reference evidence="1" key="1">
    <citation type="submission" date="2020-05" db="EMBL/GenBank/DDBJ databases">
        <authorList>
            <person name="Chiriac C."/>
            <person name="Salcher M."/>
            <person name="Ghai R."/>
            <person name="Kavagutti S V."/>
        </authorList>
    </citation>
    <scope>NUCLEOTIDE SEQUENCE</scope>
</reference>
<dbReference type="EMBL" id="LR796871">
    <property type="protein sequence ID" value="CAB4171882.1"/>
    <property type="molecule type" value="Genomic_DNA"/>
</dbReference>
<accession>A0A6J5PL76</accession>
<gene>
    <name evidence="1" type="ORF">UFOVP929_27</name>
</gene>
<sequence>MSTFLDLKSRAMNMALVEDDTLAGIFVNDVYRDLAVQAQLKCTSVTKTLTAGQNLYTFTAFSITDLGMIQYIMYRAAGQTMGYILDQSDLETVLQLSSTNPSGYIRKYALQGLDNLYVWPASQQTGDVLLIYYAQEPTALTLAADVPSTVPTQWQHLISVGAAARLVDAVGEDITLATALQNKYEVLYQTFVKWVKGRQGRGTQRMGSGYARSIAMPPHDRSAYYSSDYSSYS</sequence>
<dbReference type="InterPro" id="IPR056209">
    <property type="entry name" value="SU10_adaptor"/>
</dbReference>